<comment type="caution">
    <text evidence="1">The sequence shown here is derived from an EMBL/GenBank/DDBJ whole genome shotgun (WGS) entry which is preliminary data.</text>
</comment>
<dbReference type="RefSeq" id="WP_183954471.1">
    <property type="nucleotide sequence ID" value="NZ_JACIEB010000002.1"/>
</dbReference>
<evidence type="ECO:0000313" key="2">
    <source>
        <dbReference type="Proteomes" id="UP000552757"/>
    </source>
</evidence>
<evidence type="ECO:0000313" key="1">
    <source>
        <dbReference type="EMBL" id="MBB3981480.1"/>
    </source>
</evidence>
<organism evidence="1 2">
    <name type="scientific">Sphingobium fontiphilum</name>
    <dbReference type="NCBI Taxonomy" id="944425"/>
    <lineage>
        <taxon>Bacteria</taxon>
        <taxon>Pseudomonadati</taxon>
        <taxon>Pseudomonadota</taxon>
        <taxon>Alphaproteobacteria</taxon>
        <taxon>Sphingomonadales</taxon>
        <taxon>Sphingomonadaceae</taxon>
        <taxon>Sphingobium</taxon>
    </lineage>
</organism>
<dbReference type="Proteomes" id="UP000552757">
    <property type="component" value="Unassembled WGS sequence"/>
</dbReference>
<accession>A0A7W6DIW7</accession>
<keyword evidence="1" id="KW-0808">Transferase</keyword>
<dbReference type="GO" id="GO:0016740">
    <property type="term" value="F:transferase activity"/>
    <property type="evidence" value="ECO:0007669"/>
    <property type="project" value="UniProtKB-KW"/>
</dbReference>
<keyword evidence="2" id="KW-1185">Reference proteome</keyword>
<reference evidence="1 2" key="1">
    <citation type="submission" date="2020-08" db="EMBL/GenBank/DDBJ databases">
        <title>Genomic Encyclopedia of Type Strains, Phase IV (KMG-IV): sequencing the most valuable type-strain genomes for metagenomic binning, comparative biology and taxonomic classification.</title>
        <authorList>
            <person name="Goeker M."/>
        </authorList>
    </citation>
    <scope>NUCLEOTIDE SEQUENCE [LARGE SCALE GENOMIC DNA]</scope>
    <source>
        <strain evidence="1 2">DSM 29348</strain>
    </source>
</reference>
<protein>
    <submittedName>
        <fullName evidence="1">Rhodanese-related sulfurtransferase</fullName>
    </submittedName>
</protein>
<dbReference type="AlphaFoldDB" id="A0A7W6DIW7"/>
<gene>
    <name evidence="1" type="ORF">GGR44_001127</name>
</gene>
<sequence length="64" mass="6974">MIGWIVALVERRAQRRRADVAAALRAAGVGEVTIEGEAVRASGRGLMARWMREARLRDAGRGEA</sequence>
<dbReference type="EMBL" id="JACIEB010000002">
    <property type="protein sequence ID" value="MBB3981480.1"/>
    <property type="molecule type" value="Genomic_DNA"/>
</dbReference>
<proteinExistence type="predicted"/>
<name>A0A7W6DIW7_9SPHN</name>